<comment type="caution">
    <text evidence="4">The sequence shown here is derived from an EMBL/GenBank/DDBJ whole genome shotgun (WGS) entry which is preliminary data.</text>
</comment>
<dbReference type="Pfam" id="PF00496">
    <property type="entry name" value="SBP_bac_5"/>
    <property type="match status" value="1"/>
</dbReference>
<keyword evidence="5" id="KW-1185">Reference proteome</keyword>
<dbReference type="EMBL" id="JACVVD010000004">
    <property type="protein sequence ID" value="MBD0381400.1"/>
    <property type="molecule type" value="Genomic_DNA"/>
</dbReference>
<dbReference type="SUPFAM" id="SSF53850">
    <property type="entry name" value="Periplasmic binding protein-like II"/>
    <property type="match status" value="1"/>
</dbReference>
<evidence type="ECO:0000313" key="5">
    <source>
        <dbReference type="Proteomes" id="UP000650466"/>
    </source>
</evidence>
<gene>
    <name evidence="4" type="ORF">ICC18_14835</name>
</gene>
<dbReference type="AlphaFoldDB" id="A0A926QJC0"/>
<dbReference type="RefSeq" id="WP_188175178.1">
    <property type="nucleotide sequence ID" value="NZ_JACVVD010000004.1"/>
</dbReference>
<feature type="domain" description="Solute-binding protein family 5" evidence="2">
    <location>
        <begin position="177"/>
        <end position="449"/>
    </location>
</feature>
<evidence type="ECO:0000259" key="2">
    <source>
        <dbReference type="Pfam" id="PF00496"/>
    </source>
</evidence>
<dbReference type="PANTHER" id="PTHR30290:SF72">
    <property type="entry name" value="HTH-TYPE TRANSCRIPTIONAL REGULATOR SGRR"/>
    <property type="match status" value="1"/>
</dbReference>
<evidence type="ECO:0000256" key="1">
    <source>
        <dbReference type="ARBA" id="ARBA00023125"/>
    </source>
</evidence>
<dbReference type="Pfam" id="PF12793">
    <property type="entry name" value="SgrR_N"/>
    <property type="match status" value="1"/>
</dbReference>
<sequence length="613" mass="70022">MQLALQYAQLKASIIRLGHRANVDVPVTVEEIAGYLYCTERNVKILIRKMSDLGWIMWTPGRGRGHRSSIRFLASAEELILAEAKMYVEQGNLNSAMSLFQLEGLDPGLTDRFLAWLGDFFGYRGTQEAGAIETLRLPMHNRILTLDPAEILFSRDLHFAKQTFDTLLRFDPARGSLEPSLAHNWASSENGQVWTFYLRKRVRFHHGRELTAADVAYTWNRLSTLGSADSPNRWLGETIADIQVVDRLTLQVKLEAPNYMFLHYVSSYPMAILPEDIYKSRSINEVRKLPVGTGPFRVTRHDEGGITLEAFEDYFREGAHLDRIELLYVPEIVSNRNWQQWNFHMGKLDHYKQPAPAHWRKKEVMTLGSNMLSFNLRKQGPQQNLHVRRAINIVLNRGGMIAELGLNGAIPAEGFLPPDTPREWPCDNQPEQARELLTASGYGGQPLKLLFTPSHSHEAKWIKERCAAIGIPLLLTECTHEEMSSADLLQESDVLLGGVVADDDEARCLIEMYKVGNMLIRVCATDEQRQTFNDAIARIVAEPDANVRLQQIRGMERLLTEEYHVLFLVHVKQQTVFSPHLKGIAVNTLGWFDFKHIWFRPETKETRPFSQQI</sequence>
<keyword evidence="1" id="KW-0238">DNA-binding</keyword>
<dbReference type="InterPro" id="IPR025370">
    <property type="entry name" value="SgrR_HTH_N"/>
</dbReference>
<organism evidence="4 5">
    <name type="scientific">Paenibacillus sedimenti</name>
    <dbReference type="NCBI Taxonomy" id="2770274"/>
    <lineage>
        <taxon>Bacteria</taxon>
        <taxon>Bacillati</taxon>
        <taxon>Bacillota</taxon>
        <taxon>Bacilli</taxon>
        <taxon>Bacillales</taxon>
        <taxon>Paenibacillaceae</taxon>
        <taxon>Paenibacillus</taxon>
    </lineage>
</organism>
<dbReference type="InterPro" id="IPR000914">
    <property type="entry name" value="SBP_5_dom"/>
</dbReference>
<reference evidence="4" key="1">
    <citation type="submission" date="2020-09" db="EMBL/GenBank/DDBJ databases">
        <title>Draft Genome Sequence of Paenibacillus sp. WST5.</title>
        <authorList>
            <person name="Bao Z."/>
        </authorList>
    </citation>
    <scope>NUCLEOTIDE SEQUENCE</scope>
    <source>
        <strain evidence="4">WST5</strain>
    </source>
</reference>
<dbReference type="Gene3D" id="3.40.190.10">
    <property type="entry name" value="Periplasmic binding protein-like II"/>
    <property type="match status" value="1"/>
</dbReference>
<dbReference type="PANTHER" id="PTHR30290">
    <property type="entry name" value="PERIPLASMIC BINDING COMPONENT OF ABC TRANSPORTER"/>
    <property type="match status" value="1"/>
</dbReference>
<protein>
    <submittedName>
        <fullName evidence="4">SgrR family transcriptional regulator</fullName>
    </submittedName>
</protein>
<dbReference type="GO" id="GO:1904680">
    <property type="term" value="F:peptide transmembrane transporter activity"/>
    <property type="evidence" value="ECO:0007669"/>
    <property type="project" value="TreeGrafter"/>
</dbReference>
<feature type="domain" description="Transcriptional regulator SgrR N-terminal HTH" evidence="3">
    <location>
        <begin position="19"/>
        <end position="102"/>
    </location>
</feature>
<dbReference type="InterPro" id="IPR039424">
    <property type="entry name" value="SBP_5"/>
</dbReference>
<dbReference type="Proteomes" id="UP000650466">
    <property type="component" value="Unassembled WGS sequence"/>
</dbReference>
<proteinExistence type="predicted"/>
<dbReference type="GO" id="GO:0015833">
    <property type="term" value="P:peptide transport"/>
    <property type="evidence" value="ECO:0007669"/>
    <property type="project" value="TreeGrafter"/>
</dbReference>
<dbReference type="GO" id="GO:0003677">
    <property type="term" value="F:DNA binding"/>
    <property type="evidence" value="ECO:0007669"/>
    <property type="project" value="UniProtKB-KW"/>
</dbReference>
<accession>A0A926QJC0</accession>
<name>A0A926QJC0_9BACL</name>
<evidence type="ECO:0000313" key="4">
    <source>
        <dbReference type="EMBL" id="MBD0381400.1"/>
    </source>
</evidence>
<dbReference type="Gene3D" id="3.10.105.10">
    <property type="entry name" value="Dipeptide-binding Protein, Domain 3"/>
    <property type="match status" value="1"/>
</dbReference>
<evidence type="ECO:0000259" key="3">
    <source>
        <dbReference type="Pfam" id="PF12793"/>
    </source>
</evidence>